<keyword evidence="3" id="KW-1185">Reference proteome</keyword>
<gene>
    <name evidence="2" type="primary">66</name>
    <name evidence="2" type="ORF">HHTV1_66</name>
</gene>
<dbReference type="EMBL" id="KC292025">
    <property type="protein sequence ID" value="AGM11320.1"/>
    <property type="molecule type" value="Genomic_DNA"/>
</dbReference>
<feature type="transmembrane region" description="Helical" evidence="1">
    <location>
        <begin position="12"/>
        <end position="37"/>
    </location>
</feature>
<reference evidence="2 3" key="1">
    <citation type="submission" date="2012-12" db="EMBL/GenBank/DDBJ databases">
        <authorList>
            <person name="Sencilo A."/>
            <person name="Jacobs-Sera D."/>
            <person name="Russell D.A."/>
            <person name="Ko C."/>
            <person name="Atanasova N."/>
            <person name="Osterlund E."/>
            <person name="Oksanen H.M."/>
            <person name="Bamford D.H."/>
            <person name="Hatfull G.F."/>
            <person name="Roine E."/>
            <person name="Hendrix R.W."/>
        </authorList>
    </citation>
    <scope>NUCLEOTIDE SEQUENCE [LARGE SCALE GENOMIC DNA]</scope>
</reference>
<sequence>MSYPEMHGMGSLNRFLLVAFLVVNTAACIILGSVGYVKPDPHGMLWVAIAAFLGLITWMIILVDSQNPYGVL</sequence>
<organism evidence="2 3">
    <name type="scientific">Haloarcula hispanica tailed virus 1</name>
    <dbReference type="NCBI Taxonomy" id="1273750"/>
    <lineage>
        <taxon>Viruses</taxon>
        <taxon>Duplodnaviria</taxon>
        <taxon>Heunggongvirae</taxon>
        <taxon>Uroviricota</taxon>
        <taxon>Caudoviricetes</taxon>
        <taxon>Madisaviridae</taxon>
        <taxon>Clampvirus</taxon>
        <taxon>Clampvirus italiense</taxon>
        <taxon>Clampvirus HHTV1</taxon>
    </lineage>
</organism>
<dbReference type="Proteomes" id="UP000203449">
    <property type="component" value="Segment"/>
</dbReference>
<dbReference type="RefSeq" id="YP_008058756.1">
    <property type="nucleotide sequence ID" value="NC_021322.1"/>
</dbReference>
<evidence type="ECO:0000313" key="3">
    <source>
        <dbReference type="Proteomes" id="UP000203449"/>
    </source>
</evidence>
<name>R4T8U3_9CAUD</name>
<keyword evidence="1" id="KW-0812">Transmembrane</keyword>
<dbReference type="GeneID" id="16194244"/>
<evidence type="ECO:0000256" key="1">
    <source>
        <dbReference type="SAM" id="Phobius"/>
    </source>
</evidence>
<keyword evidence="1" id="KW-0472">Membrane</keyword>
<proteinExistence type="predicted"/>
<protein>
    <submittedName>
        <fullName evidence="2">Uncharacterized protein</fullName>
    </submittedName>
</protein>
<evidence type="ECO:0000313" key="2">
    <source>
        <dbReference type="EMBL" id="AGM11320.1"/>
    </source>
</evidence>
<keyword evidence="1" id="KW-1133">Transmembrane helix</keyword>
<dbReference type="KEGG" id="vg:16194244"/>
<feature type="transmembrane region" description="Helical" evidence="1">
    <location>
        <begin position="43"/>
        <end position="63"/>
    </location>
</feature>
<accession>R4T8U3</accession>